<evidence type="ECO:0000313" key="1">
    <source>
        <dbReference type="EMBL" id="CAD8079031.1"/>
    </source>
</evidence>
<evidence type="ECO:0000313" key="2">
    <source>
        <dbReference type="Proteomes" id="UP000692954"/>
    </source>
</evidence>
<dbReference type="AlphaFoldDB" id="A0A8S1MKT7"/>
<reference evidence="1" key="1">
    <citation type="submission" date="2021-01" db="EMBL/GenBank/DDBJ databases">
        <authorList>
            <consortium name="Genoscope - CEA"/>
            <person name="William W."/>
        </authorList>
    </citation>
    <scope>NUCLEOTIDE SEQUENCE</scope>
</reference>
<keyword evidence="2" id="KW-1185">Reference proteome</keyword>
<protein>
    <submittedName>
        <fullName evidence="1">Uncharacterized protein</fullName>
    </submittedName>
</protein>
<organism evidence="1 2">
    <name type="scientific">Paramecium sonneborni</name>
    <dbReference type="NCBI Taxonomy" id="65129"/>
    <lineage>
        <taxon>Eukaryota</taxon>
        <taxon>Sar</taxon>
        <taxon>Alveolata</taxon>
        <taxon>Ciliophora</taxon>
        <taxon>Intramacronucleata</taxon>
        <taxon>Oligohymenophorea</taxon>
        <taxon>Peniculida</taxon>
        <taxon>Parameciidae</taxon>
        <taxon>Paramecium</taxon>
    </lineage>
</organism>
<gene>
    <name evidence="1" type="ORF">PSON_ATCC_30995.1.T0380247</name>
</gene>
<dbReference type="EMBL" id="CAJJDN010000038">
    <property type="protein sequence ID" value="CAD8079031.1"/>
    <property type="molecule type" value="Genomic_DNA"/>
</dbReference>
<dbReference type="Proteomes" id="UP000692954">
    <property type="component" value="Unassembled WGS sequence"/>
</dbReference>
<name>A0A8S1MKT7_9CILI</name>
<sequence length="53" mass="5866">MEISINEKNLERAINVGLMIVFCNEIKLLQNVMSGNKENIGLAFIGQNVCNKG</sequence>
<comment type="caution">
    <text evidence="1">The sequence shown here is derived from an EMBL/GenBank/DDBJ whole genome shotgun (WGS) entry which is preliminary data.</text>
</comment>
<accession>A0A8S1MKT7</accession>
<proteinExistence type="predicted"/>